<reference evidence="2 3" key="1">
    <citation type="journal article" date="2017" name="Mol. Plant">
        <title>The Genome of Medicinal Plant Macleaya cordata Provides New Insights into Benzylisoquinoline Alkaloids Metabolism.</title>
        <authorList>
            <person name="Liu X."/>
            <person name="Liu Y."/>
            <person name="Huang P."/>
            <person name="Ma Y."/>
            <person name="Qing Z."/>
            <person name="Tang Q."/>
            <person name="Cao H."/>
            <person name="Cheng P."/>
            <person name="Zheng Y."/>
            <person name="Yuan Z."/>
            <person name="Zhou Y."/>
            <person name="Liu J."/>
            <person name="Tang Z."/>
            <person name="Zhuo Y."/>
            <person name="Zhang Y."/>
            <person name="Yu L."/>
            <person name="Huang J."/>
            <person name="Yang P."/>
            <person name="Peng Q."/>
            <person name="Zhang J."/>
            <person name="Jiang W."/>
            <person name="Zhang Z."/>
            <person name="Lin K."/>
            <person name="Ro D.K."/>
            <person name="Chen X."/>
            <person name="Xiong X."/>
            <person name="Shang Y."/>
            <person name="Huang S."/>
            <person name="Zeng J."/>
        </authorList>
    </citation>
    <scope>NUCLEOTIDE SEQUENCE [LARGE SCALE GENOMIC DNA]</scope>
    <source>
        <strain evidence="3">cv. BLH2017</strain>
        <tissue evidence="2">Root</tissue>
    </source>
</reference>
<dbReference type="PANTHER" id="PTHR47481:SF31">
    <property type="entry name" value="OS01G0873500 PROTEIN"/>
    <property type="match status" value="1"/>
</dbReference>
<feature type="region of interest" description="Disordered" evidence="1">
    <location>
        <begin position="1"/>
        <end position="21"/>
    </location>
</feature>
<evidence type="ECO:0000256" key="1">
    <source>
        <dbReference type="SAM" id="MobiDB-lite"/>
    </source>
</evidence>
<dbReference type="PANTHER" id="PTHR47481">
    <property type="match status" value="1"/>
</dbReference>
<evidence type="ECO:0000313" key="2">
    <source>
        <dbReference type="EMBL" id="OVA11052.1"/>
    </source>
</evidence>
<proteinExistence type="predicted"/>
<evidence type="ECO:0008006" key="4">
    <source>
        <dbReference type="Google" id="ProtNLM"/>
    </source>
</evidence>
<dbReference type="OrthoDB" id="1912561at2759"/>
<dbReference type="AlphaFoldDB" id="A0A200QKV1"/>
<protein>
    <recommendedName>
        <fullName evidence="4">Retrotransposon Copia-like N-terminal domain-containing protein</fullName>
    </recommendedName>
</protein>
<dbReference type="Proteomes" id="UP000195402">
    <property type="component" value="Unassembled WGS sequence"/>
</dbReference>
<keyword evidence="3" id="KW-1185">Reference proteome</keyword>
<gene>
    <name evidence="2" type="ORF">BVC80_1741g26</name>
</gene>
<dbReference type="InParanoid" id="A0A200QKV1"/>
<comment type="caution">
    <text evidence="2">The sequence shown here is derived from an EMBL/GenBank/DDBJ whole genome shotgun (WGS) entry which is preliminary data.</text>
</comment>
<accession>A0A200QKV1</accession>
<feature type="compositionally biased region" description="Low complexity" evidence="1">
    <location>
        <begin position="1"/>
        <end position="19"/>
    </location>
</feature>
<sequence length="189" mass="21317">MASAAESSTTSIGSSSAASLPLQTPTNNSLIRLDSSNYILWKYQITYFLKGCNLEGYVDSTFPCPSHTLNQLRRELTNIRKGNLSMEAYFLKIKRLSDDLAASDNSLLESDLQQIILGGLDTEYDPIVATLTALIDDMEMDEFQAHILTFEMRFDSHNAILQKAHAAQYRSHNNNSRYYRSPPSQHTRD</sequence>
<dbReference type="EMBL" id="MVGT01001732">
    <property type="protein sequence ID" value="OVA11052.1"/>
    <property type="molecule type" value="Genomic_DNA"/>
</dbReference>
<name>A0A200QKV1_MACCD</name>
<evidence type="ECO:0000313" key="3">
    <source>
        <dbReference type="Proteomes" id="UP000195402"/>
    </source>
</evidence>
<organism evidence="2 3">
    <name type="scientific">Macleaya cordata</name>
    <name type="common">Five-seeded plume-poppy</name>
    <name type="synonym">Bocconia cordata</name>
    <dbReference type="NCBI Taxonomy" id="56857"/>
    <lineage>
        <taxon>Eukaryota</taxon>
        <taxon>Viridiplantae</taxon>
        <taxon>Streptophyta</taxon>
        <taxon>Embryophyta</taxon>
        <taxon>Tracheophyta</taxon>
        <taxon>Spermatophyta</taxon>
        <taxon>Magnoliopsida</taxon>
        <taxon>Ranunculales</taxon>
        <taxon>Papaveraceae</taxon>
        <taxon>Papaveroideae</taxon>
        <taxon>Macleaya</taxon>
    </lineage>
</organism>